<dbReference type="PANTHER" id="PTHR37299">
    <property type="entry name" value="TRANSCRIPTIONAL REGULATOR-RELATED"/>
    <property type="match status" value="1"/>
</dbReference>
<sequence>MKITNVFIVEDEEPNVARLQRLLKNMGGGIEIVGIADSVQGAVQWLQTHELPDLLLLDIRLSDGLSFEIFDHVNINCAVIFTTAYDEYAVKAFKYNSIDYLLKPIEELELRNAIARYENFMETLPFINTAVTGLVQYLQPKNYRTRFLLPYRDGYRTLQIVDILFMYTELGITYAYLNTNTIETLPQTLEELEKELDPLTFFRVNRQYIVKEDAIVQIQNDFNGKLRLLLQGADRREVVVSRDKAPLLKAWLDF</sequence>
<dbReference type="EMBL" id="BRVO01000002">
    <property type="protein sequence ID" value="GLB49425.1"/>
    <property type="molecule type" value="Genomic_DNA"/>
</dbReference>
<dbReference type="GO" id="GO:0003677">
    <property type="term" value="F:DNA binding"/>
    <property type="evidence" value="ECO:0007669"/>
    <property type="project" value="UniProtKB-KW"/>
</dbReference>
<proteinExistence type="predicted"/>
<dbReference type="RefSeq" id="WP_281765061.1">
    <property type="nucleotide sequence ID" value="NZ_BRVO01000002.1"/>
</dbReference>
<dbReference type="SUPFAM" id="SSF52172">
    <property type="entry name" value="CheY-like"/>
    <property type="match status" value="1"/>
</dbReference>
<dbReference type="SMART" id="SM00850">
    <property type="entry name" value="LytTR"/>
    <property type="match status" value="1"/>
</dbReference>
<dbReference type="InterPro" id="IPR046947">
    <property type="entry name" value="LytR-like"/>
</dbReference>
<keyword evidence="5" id="KW-1185">Reference proteome</keyword>
<feature type="modified residue" description="4-aspartylphosphate" evidence="1">
    <location>
        <position position="58"/>
    </location>
</feature>
<dbReference type="PROSITE" id="PS50930">
    <property type="entry name" value="HTH_LYTTR"/>
    <property type="match status" value="1"/>
</dbReference>
<accession>A0ABQ5MJ29</accession>
<gene>
    <name evidence="4" type="ORF">Y10_17930</name>
</gene>
<evidence type="ECO:0000313" key="4">
    <source>
        <dbReference type="EMBL" id="GLB49425.1"/>
    </source>
</evidence>
<protein>
    <submittedName>
        <fullName evidence="4">DNA-binding response regulator</fullName>
    </submittedName>
</protein>
<evidence type="ECO:0000313" key="5">
    <source>
        <dbReference type="Proteomes" id="UP001143543"/>
    </source>
</evidence>
<name>A0ABQ5MJ29_9FLAO</name>
<keyword evidence="1" id="KW-0597">Phosphoprotein</keyword>
<organism evidence="4 5">
    <name type="scientific">Neptunitalea lumnitzerae</name>
    <dbReference type="NCBI Taxonomy" id="2965509"/>
    <lineage>
        <taxon>Bacteria</taxon>
        <taxon>Pseudomonadati</taxon>
        <taxon>Bacteroidota</taxon>
        <taxon>Flavobacteriia</taxon>
        <taxon>Flavobacteriales</taxon>
        <taxon>Flavobacteriaceae</taxon>
        <taxon>Neptunitalea</taxon>
    </lineage>
</organism>
<dbReference type="PROSITE" id="PS50110">
    <property type="entry name" value="RESPONSE_REGULATORY"/>
    <property type="match status" value="1"/>
</dbReference>
<dbReference type="Gene3D" id="2.40.50.1020">
    <property type="entry name" value="LytTr DNA-binding domain"/>
    <property type="match status" value="1"/>
</dbReference>
<evidence type="ECO:0000256" key="1">
    <source>
        <dbReference type="PROSITE-ProRule" id="PRU00169"/>
    </source>
</evidence>
<reference evidence="4" key="1">
    <citation type="submission" date="2022-07" db="EMBL/GenBank/DDBJ databases">
        <title>Taxonomy of Novel Oxalotrophic and Methylotrophic Bacteria.</title>
        <authorList>
            <person name="Sahin N."/>
            <person name="Tani A."/>
        </authorList>
    </citation>
    <scope>NUCLEOTIDE SEQUENCE</scope>
    <source>
        <strain evidence="4">Y10</strain>
    </source>
</reference>
<dbReference type="InterPro" id="IPR007492">
    <property type="entry name" value="LytTR_DNA-bd_dom"/>
</dbReference>
<dbReference type="Pfam" id="PF00072">
    <property type="entry name" value="Response_reg"/>
    <property type="match status" value="1"/>
</dbReference>
<evidence type="ECO:0000259" key="2">
    <source>
        <dbReference type="PROSITE" id="PS50110"/>
    </source>
</evidence>
<dbReference type="Proteomes" id="UP001143543">
    <property type="component" value="Unassembled WGS sequence"/>
</dbReference>
<feature type="domain" description="HTH LytTR-type" evidence="3">
    <location>
        <begin position="147"/>
        <end position="254"/>
    </location>
</feature>
<dbReference type="InterPro" id="IPR001789">
    <property type="entry name" value="Sig_transdc_resp-reg_receiver"/>
</dbReference>
<keyword evidence="4" id="KW-0238">DNA-binding</keyword>
<evidence type="ECO:0000259" key="3">
    <source>
        <dbReference type="PROSITE" id="PS50930"/>
    </source>
</evidence>
<comment type="caution">
    <text evidence="4">The sequence shown here is derived from an EMBL/GenBank/DDBJ whole genome shotgun (WGS) entry which is preliminary data.</text>
</comment>
<dbReference type="InterPro" id="IPR011006">
    <property type="entry name" value="CheY-like_superfamily"/>
</dbReference>
<dbReference type="SMART" id="SM00448">
    <property type="entry name" value="REC"/>
    <property type="match status" value="1"/>
</dbReference>
<feature type="domain" description="Response regulatory" evidence="2">
    <location>
        <begin position="5"/>
        <end position="118"/>
    </location>
</feature>
<dbReference type="PANTHER" id="PTHR37299:SF1">
    <property type="entry name" value="STAGE 0 SPORULATION PROTEIN A HOMOLOG"/>
    <property type="match status" value="1"/>
</dbReference>
<dbReference type="Gene3D" id="3.40.50.2300">
    <property type="match status" value="1"/>
</dbReference>
<dbReference type="Pfam" id="PF04397">
    <property type="entry name" value="LytTR"/>
    <property type="match status" value="1"/>
</dbReference>